<dbReference type="EMBL" id="MHVS01000003">
    <property type="protein sequence ID" value="OHA96851.1"/>
    <property type="molecule type" value="Genomic_DNA"/>
</dbReference>
<evidence type="ECO:0000256" key="1">
    <source>
        <dbReference type="SAM" id="MobiDB-lite"/>
    </source>
</evidence>
<feature type="chain" id="PRO_5009584588" description="Cohesin domain-containing protein" evidence="3">
    <location>
        <begin position="21"/>
        <end position="437"/>
    </location>
</feature>
<dbReference type="Gene3D" id="2.60.40.680">
    <property type="match status" value="1"/>
</dbReference>
<reference evidence="5 6" key="1">
    <citation type="journal article" date="2016" name="Nat. Commun.">
        <title>Thousands of microbial genomes shed light on interconnected biogeochemical processes in an aquifer system.</title>
        <authorList>
            <person name="Anantharaman K."/>
            <person name="Brown C.T."/>
            <person name="Hug L.A."/>
            <person name="Sharon I."/>
            <person name="Castelle C.J."/>
            <person name="Probst A.J."/>
            <person name="Thomas B.C."/>
            <person name="Singh A."/>
            <person name="Wilkins M.J."/>
            <person name="Karaoz U."/>
            <person name="Brodie E.L."/>
            <person name="Williams K.H."/>
            <person name="Hubbard S.S."/>
            <person name="Banfield J.F."/>
        </authorList>
    </citation>
    <scope>NUCLEOTIDE SEQUENCE [LARGE SCALE GENOMIC DNA]</scope>
</reference>
<evidence type="ECO:0000313" key="5">
    <source>
        <dbReference type="EMBL" id="OHA96851.1"/>
    </source>
</evidence>
<name>A0A1G2TJQ7_9BACT</name>
<evidence type="ECO:0000259" key="4">
    <source>
        <dbReference type="Pfam" id="PF00963"/>
    </source>
</evidence>
<feature type="transmembrane region" description="Helical" evidence="2">
    <location>
        <begin position="370"/>
        <end position="391"/>
    </location>
</feature>
<dbReference type="Proteomes" id="UP000177279">
    <property type="component" value="Unassembled WGS sequence"/>
</dbReference>
<comment type="caution">
    <text evidence="5">The sequence shown here is derived from an EMBL/GenBank/DDBJ whole genome shotgun (WGS) entry which is preliminary data.</text>
</comment>
<dbReference type="InterPro" id="IPR008965">
    <property type="entry name" value="CBM2/CBM3_carb-bd_dom_sf"/>
</dbReference>
<dbReference type="CDD" id="cd08547">
    <property type="entry name" value="Type_II_cohesin"/>
    <property type="match status" value="1"/>
</dbReference>
<sequence>MLKILLLATLTILAGQEAHAQIVNLNASDLIPKIELSFSPRTGSFTEGSTFDIPILINTKGVSVNGVEIRINFDKDRLEIVKPSSGQSIIGVWVEPPSYDNTRGFANYVGIIPSGITTSSGSIGSITFRAKKTGRATLSFAASSKVLLNDGFGTEATLLLGRSEYTIISKAPEGVRVASETHPFSSEWYNNNSPILFWDKDPGVTGFSYILDDKPTTIPENTIIGNETIKAFENLEDGLWYFHVKANRNGAWGAPGHFLVRIDTTPPADFTPEVDYLLAAAIFTERALVSFFTTDNLSGIDHYEVGVIDQNQPVTVSPVFVQTESPYQVSLTSDKLSVLVRAVDKAGNIRDVSILVGPPSLIGKFIKDNLVYILLAIILAGLIGLTFHYLVGHHIIRYLRKASELVKKEEQQTSTPGPYIAQKPNEITGNYPESRQK</sequence>
<dbReference type="AlphaFoldDB" id="A0A1G2TJQ7"/>
<gene>
    <name evidence="5" type="ORF">A3D49_01945</name>
</gene>
<protein>
    <recommendedName>
        <fullName evidence="4">Cohesin domain-containing protein</fullName>
    </recommendedName>
</protein>
<feature type="region of interest" description="Disordered" evidence="1">
    <location>
        <begin position="409"/>
        <end position="437"/>
    </location>
</feature>
<dbReference type="InterPro" id="IPR002102">
    <property type="entry name" value="Cohesin_dom"/>
</dbReference>
<dbReference type="GO" id="GO:0000272">
    <property type="term" value="P:polysaccharide catabolic process"/>
    <property type="evidence" value="ECO:0007669"/>
    <property type="project" value="InterPro"/>
</dbReference>
<feature type="signal peptide" evidence="3">
    <location>
        <begin position="1"/>
        <end position="20"/>
    </location>
</feature>
<evidence type="ECO:0000256" key="2">
    <source>
        <dbReference type="SAM" id="Phobius"/>
    </source>
</evidence>
<dbReference type="Pfam" id="PF00963">
    <property type="entry name" value="Cohesin"/>
    <property type="match status" value="1"/>
</dbReference>
<dbReference type="GO" id="GO:0030246">
    <property type="term" value="F:carbohydrate binding"/>
    <property type="evidence" value="ECO:0007669"/>
    <property type="project" value="InterPro"/>
</dbReference>
<feature type="domain" description="Cohesin" evidence="4">
    <location>
        <begin position="47"/>
        <end position="137"/>
    </location>
</feature>
<accession>A0A1G2TJQ7</accession>
<keyword evidence="2" id="KW-0812">Transmembrane</keyword>
<keyword evidence="3" id="KW-0732">Signal</keyword>
<proteinExistence type="predicted"/>
<organism evidence="5 6">
    <name type="scientific">Candidatus Zambryskibacteria bacterium RIFCSPHIGHO2_02_FULL_43_37</name>
    <dbReference type="NCBI Taxonomy" id="1802749"/>
    <lineage>
        <taxon>Bacteria</taxon>
        <taxon>Candidatus Zambryskiibacteriota</taxon>
    </lineage>
</organism>
<evidence type="ECO:0000256" key="3">
    <source>
        <dbReference type="SAM" id="SignalP"/>
    </source>
</evidence>
<keyword evidence="2" id="KW-1133">Transmembrane helix</keyword>
<evidence type="ECO:0000313" key="6">
    <source>
        <dbReference type="Proteomes" id="UP000177279"/>
    </source>
</evidence>
<keyword evidence="2" id="KW-0472">Membrane</keyword>
<feature type="compositionally biased region" description="Polar residues" evidence="1">
    <location>
        <begin position="425"/>
        <end position="437"/>
    </location>
</feature>
<dbReference type="SUPFAM" id="SSF49384">
    <property type="entry name" value="Carbohydrate-binding domain"/>
    <property type="match status" value="1"/>
</dbReference>